<feature type="signal peptide" evidence="3">
    <location>
        <begin position="1"/>
        <end position="20"/>
    </location>
</feature>
<dbReference type="PROSITE" id="PS00941">
    <property type="entry name" value="CARBOXYLESTERASE_B_2"/>
    <property type="match status" value="1"/>
</dbReference>
<dbReference type="InterPro" id="IPR002018">
    <property type="entry name" value="CarbesteraseB"/>
</dbReference>
<evidence type="ECO:0000313" key="5">
    <source>
        <dbReference type="EMBL" id="KAK6506125.1"/>
    </source>
</evidence>
<evidence type="ECO:0000259" key="4">
    <source>
        <dbReference type="Pfam" id="PF00135"/>
    </source>
</evidence>
<proteinExistence type="inferred from homology"/>
<evidence type="ECO:0000256" key="3">
    <source>
        <dbReference type="RuleBase" id="RU361235"/>
    </source>
</evidence>
<dbReference type="EC" id="3.1.1.-" evidence="3"/>
<name>A0AAN8N0H4_9PEZI</name>
<feature type="chain" id="PRO_5042667211" description="Carboxylic ester hydrolase" evidence="3">
    <location>
        <begin position="21"/>
        <end position="583"/>
    </location>
</feature>
<dbReference type="InterPro" id="IPR029058">
    <property type="entry name" value="AB_hydrolase_fold"/>
</dbReference>
<dbReference type="EMBL" id="JAVHJM010000009">
    <property type="protein sequence ID" value="KAK6506125.1"/>
    <property type="molecule type" value="Genomic_DNA"/>
</dbReference>
<feature type="domain" description="Carboxylesterase type B" evidence="4">
    <location>
        <begin position="34"/>
        <end position="541"/>
    </location>
</feature>
<dbReference type="Proteomes" id="UP001307849">
    <property type="component" value="Unassembled WGS sequence"/>
</dbReference>
<protein>
    <recommendedName>
        <fullName evidence="3">Carboxylic ester hydrolase</fullName>
        <ecNumber evidence="3">3.1.1.-</ecNumber>
    </recommendedName>
</protein>
<dbReference type="Pfam" id="PF00135">
    <property type="entry name" value="COesterase"/>
    <property type="match status" value="1"/>
</dbReference>
<comment type="similarity">
    <text evidence="1 3">Belongs to the type-B carboxylesterase/lipase family.</text>
</comment>
<dbReference type="PANTHER" id="PTHR43918">
    <property type="entry name" value="ACETYLCHOLINESTERASE"/>
    <property type="match status" value="1"/>
</dbReference>
<dbReference type="InterPro" id="IPR019826">
    <property type="entry name" value="Carboxylesterase_B_AS"/>
</dbReference>
<sequence length="583" mass="63531">MKTSAIFSLLTLTGSGFVAAVPAGNGHGGSGTVPKANIRNGTVHGRYSPEWNQDFFLGIPYAQPPTGPRRFRPPQHYTQGLGNIQAKQTGNWCWGYRGDQWEYPQDEDCLTLNIVRPAGINYNSRKLPVAIFIHGGGFLIGSAHDQRYNMTFLVDQSVKEGTPVIGIGINYRLGGLGWIASRQVAGTKNLNLGLKDQRVALHWVQENIRAFGGDPKKVTLFGASAGALSIGLHQLAYNGRDDKLFSQVMLLSGAPTFFATPGFPETGQARYDHIINYTGCLNETDSLECLRGVPIATLNAAINSTAGQYIAPTIDGEFVSGLPSESLKRGRFVKVPTVMAGTTDEGAGYARQLVKYETEAQLRGWLEATTFFKPHMLDTLLNSTHYGDSVSIPSAADFSPARPNDPGSIAHGDQYHRMAALLGDIWFIAGKRNYAQRLAQFGVPVWSVRSNVLPNGYAAWSGAVHTTDVNFIFNNLESPGYDIGGTGVRVVQNPMGGPRANQFKDLADFASRSFVRFFARGDPAAGRKSGDVNWIRYKAGGSSKANQIVWDVDDNGIKVHIEQDNFRQAGIQHIIDYHLQGSY</sequence>
<accession>A0AAN8N0H4</accession>
<evidence type="ECO:0000256" key="1">
    <source>
        <dbReference type="ARBA" id="ARBA00005964"/>
    </source>
</evidence>
<keyword evidence="6" id="KW-1185">Reference proteome</keyword>
<dbReference type="Gene3D" id="3.40.50.1820">
    <property type="entry name" value="alpha/beta hydrolase"/>
    <property type="match status" value="1"/>
</dbReference>
<dbReference type="PANTHER" id="PTHR43918:SF4">
    <property type="entry name" value="CARBOXYLIC ESTER HYDROLASE"/>
    <property type="match status" value="1"/>
</dbReference>
<dbReference type="AlphaFoldDB" id="A0AAN8N0H4"/>
<organism evidence="5 6">
    <name type="scientific">Arthrobotrys conoides</name>
    <dbReference type="NCBI Taxonomy" id="74498"/>
    <lineage>
        <taxon>Eukaryota</taxon>
        <taxon>Fungi</taxon>
        <taxon>Dikarya</taxon>
        <taxon>Ascomycota</taxon>
        <taxon>Pezizomycotina</taxon>
        <taxon>Orbiliomycetes</taxon>
        <taxon>Orbiliales</taxon>
        <taxon>Orbiliaceae</taxon>
        <taxon>Arthrobotrys</taxon>
    </lineage>
</organism>
<dbReference type="GO" id="GO:0052689">
    <property type="term" value="F:carboxylic ester hydrolase activity"/>
    <property type="evidence" value="ECO:0007669"/>
    <property type="project" value="TreeGrafter"/>
</dbReference>
<keyword evidence="3" id="KW-0732">Signal</keyword>
<comment type="caution">
    <text evidence="5">The sequence shown here is derived from an EMBL/GenBank/DDBJ whole genome shotgun (WGS) entry which is preliminary data.</text>
</comment>
<keyword evidence="2 3" id="KW-0378">Hydrolase</keyword>
<reference evidence="5 6" key="1">
    <citation type="submission" date="2019-10" db="EMBL/GenBank/DDBJ databases">
        <authorList>
            <person name="Palmer J.M."/>
        </authorList>
    </citation>
    <scope>NUCLEOTIDE SEQUENCE [LARGE SCALE GENOMIC DNA]</scope>
    <source>
        <strain evidence="5 6">TWF506</strain>
    </source>
</reference>
<evidence type="ECO:0000256" key="2">
    <source>
        <dbReference type="ARBA" id="ARBA00022801"/>
    </source>
</evidence>
<evidence type="ECO:0000313" key="6">
    <source>
        <dbReference type="Proteomes" id="UP001307849"/>
    </source>
</evidence>
<dbReference type="InterPro" id="IPR050654">
    <property type="entry name" value="AChE-related_enzymes"/>
</dbReference>
<dbReference type="PROSITE" id="PS00122">
    <property type="entry name" value="CARBOXYLESTERASE_B_1"/>
    <property type="match status" value="1"/>
</dbReference>
<gene>
    <name evidence="5" type="ORF">TWF506_011048</name>
</gene>
<dbReference type="InterPro" id="IPR019819">
    <property type="entry name" value="Carboxylesterase_B_CS"/>
</dbReference>
<dbReference type="SUPFAM" id="SSF53474">
    <property type="entry name" value="alpha/beta-Hydrolases"/>
    <property type="match status" value="1"/>
</dbReference>